<accession>A0AAT9FHH7</accession>
<feature type="domain" description="Glutaredoxin" evidence="6">
    <location>
        <begin position="34"/>
        <end position="86"/>
    </location>
</feature>
<dbReference type="InterPro" id="IPR009908">
    <property type="entry name" value="Methylamine_util_MauE"/>
</dbReference>
<comment type="subcellular location">
    <subcellularLocation>
        <location evidence="1">Membrane</location>
        <topology evidence="1">Multi-pass membrane protein</topology>
    </subcellularLocation>
</comment>
<dbReference type="KEGG" id="osu:NT6N_04820"/>
<dbReference type="AlphaFoldDB" id="A0AAT9FHH7"/>
<dbReference type="Pfam" id="PF07291">
    <property type="entry name" value="MauE"/>
    <property type="match status" value="1"/>
</dbReference>
<evidence type="ECO:0000256" key="4">
    <source>
        <dbReference type="ARBA" id="ARBA00023136"/>
    </source>
</evidence>
<feature type="transmembrane region" description="Helical" evidence="5">
    <location>
        <begin position="240"/>
        <end position="262"/>
    </location>
</feature>
<dbReference type="InterPro" id="IPR036249">
    <property type="entry name" value="Thioredoxin-like_sf"/>
</dbReference>
<dbReference type="GO" id="GO:0016020">
    <property type="term" value="C:membrane"/>
    <property type="evidence" value="ECO:0007669"/>
    <property type="project" value="UniProtKB-SubCell"/>
</dbReference>
<keyword evidence="3 5" id="KW-1133">Transmembrane helix</keyword>
<keyword evidence="2 5" id="KW-0812">Transmembrane</keyword>
<proteinExistence type="predicted"/>
<evidence type="ECO:0000256" key="1">
    <source>
        <dbReference type="ARBA" id="ARBA00004141"/>
    </source>
</evidence>
<protein>
    <submittedName>
        <fullName evidence="8">Membrane protein</fullName>
    </submittedName>
</protein>
<feature type="transmembrane region" description="Helical" evidence="5">
    <location>
        <begin position="192"/>
        <end position="219"/>
    </location>
</feature>
<evidence type="ECO:0000259" key="7">
    <source>
        <dbReference type="Pfam" id="PF07291"/>
    </source>
</evidence>
<evidence type="ECO:0000313" key="8">
    <source>
        <dbReference type="EMBL" id="BDS05442.1"/>
    </source>
</evidence>
<feature type="transmembrane region" description="Helical" evidence="5">
    <location>
        <begin position="108"/>
        <end position="129"/>
    </location>
</feature>
<evidence type="ECO:0000256" key="3">
    <source>
        <dbReference type="ARBA" id="ARBA00022989"/>
    </source>
</evidence>
<dbReference type="PROSITE" id="PS51354">
    <property type="entry name" value="GLUTAREDOXIN_2"/>
    <property type="match status" value="1"/>
</dbReference>
<dbReference type="GO" id="GO:0030416">
    <property type="term" value="P:methylamine metabolic process"/>
    <property type="evidence" value="ECO:0007669"/>
    <property type="project" value="InterPro"/>
</dbReference>
<gene>
    <name evidence="8" type="ORF">NT6N_04820</name>
</gene>
<organism evidence="8">
    <name type="scientific">Oceaniferula spumae</name>
    <dbReference type="NCBI Taxonomy" id="2979115"/>
    <lineage>
        <taxon>Bacteria</taxon>
        <taxon>Pseudomonadati</taxon>
        <taxon>Verrucomicrobiota</taxon>
        <taxon>Verrucomicrobiia</taxon>
        <taxon>Verrucomicrobiales</taxon>
        <taxon>Verrucomicrobiaceae</taxon>
        <taxon>Oceaniferula</taxon>
    </lineage>
</organism>
<sequence length="266" mass="29407">MDGAPASLSSINHHKHSNIMSKKAKIVRIVAPDHFCPWGLKALDLLRRRGFDIEDEHLESSEENKKYKEENGYDETPQVWIEGKHIGTYDDLREHFGLGPDPKEGDTYQPVIAVFAVAFAMALTTCWAMEGSSLEILRVAELFIAISMCVLGILKLQDLKSFATGFVQYDLLAQRYVPYSNVYPVIEAGAGALMIAGLFTWVAAPLALIVSTIGAISVFKAVYIEKRDLKCACVGGGSSVPLGFISLTENLLMMVMSIWMIVKQFL</sequence>
<reference evidence="8" key="1">
    <citation type="submission" date="2024-07" db="EMBL/GenBank/DDBJ databases">
        <title>Complete genome sequence of Verrucomicrobiaceae bacterium NT6N.</title>
        <authorList>
            <person name="Huang C."/>
            <person name="Takami H."/>
            <person name="Hamasaki K."/>
        </authorList>
    </citation>
    <scope>NUCLEOTIDE SEQUENCE</scope>
    <source>
        <strain evidence="8">NT6N</strain>
    </source>
</reference>
<dbReference type="Pfam" id="PF00462">
    <property type="entry name" value="Glutaredoxin"/>
    <property type="match status" value="1"/>
</dbReference>
<dbReference type="SUPFAM" id="SSF52833">
    <property type="entry name" value="Thioredoxin-like"/>
    <property type="match status" value="1"/>
</dbReference>
<evidence type="ECO:0000256" key="5">
    <source>
        <dbReference type="SAM" id="Phobius"/>
    </source>
</evidence>
<name>A0AAT9FHH7_9BACT</name>
<feature type="transmembrane region" description="Helical" evidence="5">
    <location>
        <begin position="136"/>
        <end position="154"/>
    </location>
</feature>
<dbReference type="EMBL" id="AP026866">
    <property type="protein sequence ID" value="BDS05442.1"/>
    <property type="molecule type" value="Genomic_DNA"/>
</dbReference>
<dbReference type="InterPro" id="IPR002109">
    <property type="entry name" value="Glutaredoxin"/>
</dbReference>
<evidence type="ECO:0000256" key="2">
    <source>
        <dbReference type="ARBA" id="ARBA00022692"/>
    </source>
</evidence>
<evidence type="ECO:0000259" key="6">
    <source>
        <dbReference type="Pfam" id="PF00462"/>
    </source>
</evidence>
<dbReference type="Gene3D" id="3.40.30.10">
    <property type="entry name" value="Glutaredoxin"/>
    <property type="match status" value="1"/>
</dbReference>
<keyword evidence="4 5" id="KW-0472">Membrane</keyword>
<feature type="domain" description="Methylamine utilisation protein MauE" evidence="7">
    <location>
        <begin position="136"/>
        <end position="262"/>
    </location>
</feature>